<dbReference type="InterPro" id="IPR036101">
    <property type="entry name" value="CarD-like/TRCF_RID_sf"/>
</dbReference>
<dbReference type="EMBL" id="FMYF01000004">
    <property type="protein sequence ID" value="SDB84511.1"/>
    <property type="molecule type" value="Genomic_DNA"/>
</dbReference>
<dbReference type="InterPro" id="IPR003711">
    <property type="entry name" value="CarD-like/TRCF_RID"/>
</dbReference>
<gene>
    <name evidence="2" type="ORF">GA0111570_104313</name>
</gene>
<feature type="domain" description="CarD-like/TRCF RNAP-interacting" evidence="1">
    <location>
        <begin position="2"/>
        <end position="112"/>
    </location>
</feature>
<dbReference type="AlphaFoldDB" id="A0A1G6GRE1"/>
<dbReference type="InterPro" id="IPR052531">
    <property type="entry name" value="CarD-like_regulator"/>
</dbReference>
<keyword evidence="3" id="KW-1185">Reference proteome</keyword>
<dbReference type="PANTHER" id="PTHR38447">
    <property type="entry name" value="TRANSCRIPTION FACTOR YDEB-RELATED"/>
    <property type="match status" value="1"/>
</dbReference>
<dbReference type="InterPro" id="IPR048792">
    <property type="entry name" value="CarD_C"/>
</dbReference>
<reference evidence="2 3" key="1">
    <citation type="submission" date="2016-06" db="EMBL/GenBank/DDBJ databases">
        <authorList>
            <person name="Olsen C.W."/>
            <person name="Carey S."/>
            <person name="Hinshaw L."/>
            <person name="Karasin A.I."/>
        </authorList>
    </citation>
    <scope>NUCLEOTIDE SEQUENCE [LARGE SCALE GENOMIC DNA]</scope>
    <source>
        <strain evidence="2 3">LZ-22</strain>
    </source>
</reference>
<sequence>MEFRQGHIVIHPHHGPASVIGTTTRMVKGIARQYVELSIHCGKMTVSVPLERAEEIGIRDVAGLGELEHLAAVLSAPTGPEESQWARRFKANRALISTGNPIHLAEVVRDLTRRLERGGLSLGEKDLLKEASIPLVAEIALATGSDEENAVAVMRTLIIEESMAVLKVLEEKQTVAA</sequence>
<dbReference type="SUPFAM" id="SSF141259">
    <property type="entry name" value="CarD-like"/>
    <property type="match status" value="1"/>
</dbReference>
<protein>
    <submittedName>
        <fullName evidence="2">Transcriptional regulator, CarD family</fullName>
    </submittedName>
</protein>
<dbReference type="RefSeq" id="WP_092609096.1">
    <property type="nucleotide sequence ID" value="NZ_FMYF01000004.1"/>
</dbReference>
<accession>A0A1G6GRE1</accession>
<dbReference type="STRING" id="1577474.GA0111570_104313"/>
<evidence type="ECO:0000313" key="2">
    <source>
        <dbReference type="EMBL" id="SDB84511.1"/>
    </source>
</evidence>
<organism evidence="2 3">
    <name type="scientific">Raineyella antarctica</name>
    <dbReference type="NCBI Taxonomy" id="1577474"/>
    <lineage>
        <taxon>Bacteria</taxon>
        <taxon>Bacillati</taxon>
        <taxon>Actinomycetota</taxon>
        <taxon>Actinomycetes</taxon>
        <taxon>Propionibacteriales</taxon>
        <taxon>Propionibacteriaceae</taxon>
        <taxon>Raineyella</taxon>
    </lineage>
</organism>
<evidence type="ECO:0000259" key="1">
    <source>
        <dbReference type="SMART" id="SM01058"/>
    </source>
</evidence>
<dbReference type="Gene3D" id="2.40.10.170">
    <property type="match status" value="1"/>
</dbReference>
<dbReference type="GO" id="GO:0009303">
    <property type="term" value="P:rRNA transcription"/>
    <property type="evidence" value="ECO:0007669"/>
    <property type="project" value="TreeGrafter"/>
</dbReference>
<dbReference type="Pfam" id="PF02559">
    <property type="entry name" value="CarD_TRCF_RID"/>
    <property type="match status" value="1"/>
</dbReference>
<dbReference type="SMART" id="SM01058">
    <property type="entry name" value="CarD_TRCF"/>
    <property type="match status" value="1"/>
</dbReference>
<dbReference type="InterPro" id="IPR042215">
    <property type="entry name" value="CarD-like_C"/>
</dbReference>
<dbReference type="OrthoDB" id="4966216at2"/>
<evidence type="ECO:0000313" key="3">
    <source>
        <dbReference type="Proteomes" id="UP000199086"/>
    </source>
</evidence>
<name>A0A1G6GRE1_9ACTN</name>
<dbReference type="Gene3D" id="1.20.58.1290">
    <property type="entry name" value="CarD-like, C-terminal domain"/>
    <property type="match status" value="1"/>
</dbReference>
<proteinExistence type="predicted"/>
<dbReference type="Proteomes" id="UP000199086">
    <property type="component" value="Unassembled WGS sequence"/>
</dbReference>
<dbReference type="Pfam" id="PF21095">
    <property type="entry name" value="CarD_C"/>
    <property type="match status" value="1"/>
</dbReference>
<dbReference type="PANTHER" id="PTHR38447:SF1">
    <property type="entry name" value="RNA POLYMERASE-BINDING TRANSCRIPTION FACTOR CARD"/>
    <property type="match status" value="1"/>
</dbReference>